<dbReference type="Proteomes" id="UP000003752">
    <property type="component" value="Unassembled WGS sequence"/>
</dbReference>
<dbReference type="AlphaFoldDB" id="C0XJV6"/>
<sequence length="39" mass="4147">MCGKRRFDSGVQGAKFNIPGFGMLDLAPCMAGISLLEQS</sequence>
<evidence type="ECO:0000313" key="1">
    <source>
        <dbReference type="EMBL" id="EEI24346.1"/>
    </source>
</evidence>
<proteinExistence type="predicted"/>
<protein>
    <submittedName>
        <fullName evidence="1">Uncharacterized protein</fullName>
    </submittedName>
</protein>
<evidence type="ECO:0000313" key="2">
    <source>
        <dbReference type="Proteomes" id="UP000003752"/>
    </source>
</evidence>
<name>C0XJV6_LENH9</name>
<gene>
    <name evidence="1" type="ORF">HMPREF0519_1517</name>
</gene>
<dbReference type="HOGENOM" id="CLU_3311743_0_0_9"/>
<dbReference type="EMBL" id="ACGP01000139">
    <property type="protein sequence ID" value="EEI24346.1"/>
    <property type="molecule type" value="Genomic_DNA"/>
</dbReference>
<comment type="caution">
    <text evidence="1">The sequence shown here is derived from an EMBL/GenBank/DDBJ whole genome shotgun (WGS) entry which is preliminary data.</text>
</comment>
<accession>C0XJV6</accession>
<keyword evidence="2" id="KW-1185">Reference proteome</keyword>
<organism evidence="1 2">
    <name type="scientific">Lentilactobacillus hilgardii (strain ATCC 8290 / DSM 20176 / CCUG 30140 / JCM 1155 / KCTC 3500 / NBRC 15886 / NCIMB 8040 / NRRL B-1843 / 9)</name>
    <dbReference type="NCBI Taxonomy" id="1423757"/>
    <lineage>
        <taxon>Bacteria</taxon>
        <taxon>Bacillati</taxon>
        <taxon>Bacillota</taxon>
        <taxon>Bacilli</taxon>
        <taxon>Lactobacillales</taxon>
        <taxon>Lactobacillaceae</taxon>
        <taxon>Lentilactobacillus</taxon>
    </lineage>
</organism>
<reference evidence="1 2" key="1">
    <citation type="submission" date="2009-01" db="EMBL/GenBank/DDBJ databases">
        <authorList>
            <person name="Qin X."/>
            <person name="Bachman B."/>
            <person name="Battles P."/>
            <person name="Bell A."/>
            <person name="Bess C."/>
            <person name="Bickham C."/>
            <person name="Chaboub L."/>
            <person name="Chen D."/>
            <person name="Coyle M."/>
            <person name="Deiros D.R."/>
            <person name="Dinh H."/>
            <person name="Forbes L."/>
            <person name="Fowler G."/>
            <person name="Francisco L."/>
            <person name="Fu Q."/>
            <person name="Gubbala S."/>
            <person name="Hale W."/>
            <person name="Han Y."/>
            <person name="Hemphill L."/>
            <person name="Highlander S.K."/>
            <person name="Hirani K."/>
            <person name="Hogues M."/>
            <person name="Jackson L."/>
            <person name="Jakkamsetti A."/>
            <person name="Javaid M."/>
            <person name="Jiang H."/>
            <person name="Korchina V."/>
            <person name="Kovar C."/>
            <person name="Lara F."/>
            <person name="Lee S."/>
            <person name="Mata R."/>
            <person name="Mathew T."/>
            <person name="Moen C."/>
            <person name="Morales K."/>
            <person name="Munidasa M."/>
            <person name="Nazareth L."/>
            <person name="Ngo R."/>
            <person name="Nguyen L."/>
            <person name="Okwuonu G."/>
            <person name="Ongeri F."/>
            <person name="Patil S."/>
            <person name="Petrosino J."/>
            <person name="Pham C."/>
            <person name="Pham P."/>
            <person name="Pu L.-L."/>
            <person name="Puazo M."/>
            <person name="Raj R."/>
            <person name="Reid J."/>
            <person name="Rouhana J."/>
            <person name="Saada N."/>
            <person name="Shang Y."/>
            <person name="Simmons D."/>
            <person name="Thornton R."/>
            <person name="Warren J."/>
            <person name="Weissenberger G."/>
            <person name="Zhang J."/>
            <person name="Zhang L."/>
            <person name="Zhou C."/>
            <person name="Zhu D."/>
            <person name="Muzny D."/>
            <person name="Worley K."/>
            <person name="Gibbs R."/>
        </authorList>
    </citation>
    <scope>NUCLEOTIDE SEQUENCE [LARGE SCALE GENOMIC DNA]</scope>
    <source>
        <strain evidence="2">ATCC 8290 / DSM 20176 / CCUG 30140 / JCM 1155 / KCTC 3500 / NBRC 15886 / NCIMB 8040 / NRRL B-1843 / 9</strain>
    </source>
</reference>